<dbReference type="SMART" id="SM00448">
    <property type="entry name" value="REC"/>
    <property type="match status" value="1"/>
</dbReference>
<dbReference type="InterPro" id="IPR001789">
    <property type="entry name" value="Sig_transdc_resp-reg_receiver"/>
</dbReference>
<dbReference type="InterPro" id="IPR003594">
    <property type="entry name" value="HATPase_dom"/>
</dbReference>
<dbReference type="SMART" id="SM00387">
    <property type="entry name" value="HATPase_c"/>
    <property type="match status" value="1"/>
</dbReference>
<dbReference type="PROSITE" id="PS50011">
    <property type="entry name" value="PROTEIN_KINASE_DOM"/>
    <property type="match status" value="1"/>
</dbReference>
<dbReference type="Pfam" id="PF02518">
    <property type="entry name" value="HATPase_c"/>
    <property type="match status" value="1"/>
</dbReference>
<dbReference type="CDD" id="cd00082">
    <property type="entry name" value="HisKA"/>
    <property type="match status" value="1"/>
</dbReference>
<dbReference type="PROSITE" id="PS00108">
    <property type="entry name" value="PROTEIN_KINASE_ST"/>
    <property type="match status" value="1"/>
</dbReference>
<accession>A0A8J7LFS5</accession>
<dbReference type="Pfam" id="PF00069">
    <property type="entry name" value="Pkinase"/>
    <property type="match status" value="1"/>
</dbReference>
<evidence type="ECO:0000256" key="8">
    <source>
        <dbReference type="ARBA" id="ARBA00022741"/>
    </source>
</evidence>
<dbReference type="GO" id="GO:0005524">
    <property type="term" value="F:ATP binding"/>
    <property type="evidence" value="ECO:0007669"/>
    <property type="project" value="UniProtKB-KW"/>
</dbReference>
<dbReference type="Proteomes" id="UP000662314">
    <property type="component" value="Unassembled WGS sequence"/>
</dbReference>
<feature type="domain" description="Protein kinase" evidence="17">
    <location>
        <begin position="7"/>
        <end position="269"/>
    </location>
</feature>
<comment type="subcellular location">
    <subcellularLocation>
        <location evidence="2">Membrane</location>
    </subcellularLocation>
</comment>
<comment type="similarity">
    <text evidence="3">In the N-terminal section; belongs to the phytochrome family.</text>
</comment>
<dbReference type="Pfam" id="PF01590">
    <property type="entry name" value="GAF"/>
    <property type="match status" value="1"/>
</dbReference>
<feature type="coiled-coil region" evidence="16">
    <location>
        <begin position="1513"/>
        <end position="1550"/>
    </location>
</feature>
<feature type="domain" description="Histidine kinase" evidence="18">
    <location>
        <begin position="1550"/>
        <end position="1766"/>
    </location>
</feature>
<dbReference type="InterPro" id="IPR036890">
    <property type="entry name" value="HATPase_C_sf"/>
</dbReference>
<keyword evidence="16" id="KW-0175">Coiled coil</keyword>
<keyword evidence="12" id="KW-0902">Two-component regulatory system</keyword>
<keyword evidence="6" id="KW-0808">Transferase</keyword>
<dbReference type="Gene3D" id="3.40.50.2300">
    <property type="match status" value="1"/>
</dbReference>
<keyword evidence="9" id="KW-0418">Kinase</keyword>
<evidence type="ECO:0000256" key="9">
    <source>
        <dbReference type="ARBA" id="ARBA00022777"/>
    </source>
</evidence>
<proteinExistence type="inferred from homology"/>
<evidence type="ECO:0000256" key="7">
    <source>
        <dbReference type="ARBA" id="ARBA00022692"/>
    </source>
</evidence>
<dbReference type="InterPro" id="IPR036097">
    <property type="entry name" value="HisK_dim/P_sf"/>
</dbReference>
<reference evidence="20 21" key="1">
    <citation type="journal article" date="2021" name="Int. J. Syst. Evol. Microbiol.">
        <title>Amazonocrinis nigriterrae gen. nov., sp. nov., Atlanticothrix silvestris gen. nov., sp. nov. and Dendronalium phyllosphericum gen. nov., sp. nov., nostocacean cyanobacteria from Brazilian environments.</title>
        <authorList>
            <person name="Alvarenga D.O."/>
            <person name="Andreote A.P.D."/>
            <person name="Branco L.H.Z."/>
            <person name="Delbaje E."/>
            <person name="Cruz R.B."/>
            <person name="Varani A.M."/>
            <person name="Fiore M.F."/>
        </authorList>
    </citation>
    <scope>NUCLEOTIDE SEQUENCE [LARGE SCALE GENOMIC DNA]</scope>
    <source>
        <strain evidence="20 21">CENA369</strain>
    </source>
</reference>
<dbReference type="SUPFAM" id="SSF52540">
    <property type="entry name" value="P-loop containing nucleoside triphosphate hydrolases"/>
    <property type="match status" value="1"/>
</dbReference>
<dbReference type="SMART" id="SM00065">
    <property type="entry name" value="GAF"/>
    <property type="match status" value="1"/>
</dbReference>
<dbReference type="SUPFAM" id="SSF55781">
    <property type="entry name" value="GAF domain-like"/>
    <property type="match status" value="1"/>
</dbReference>
<dbReference type="InterPro" id="IPR027417">
    <property type="entry name" value="P-loop_NTPase"/>
</dbReference>
<keyword evidence="8" id="KW-0547">Nucleotide-binding</keyword>
<feature type="domain" description="Response regulatory" evidence="19">
    <location>
        <begin position="1790"/>
        <end position="1906"/>
    </location>
</feature>
<evidence type="ECO:0000256" key="3">
    <source>
        <dbReference type="ARBA" id="ARBA00006402"/>
    </source>
</evidence>
<evidence type="ECO:0000256" key="15">
    <source>
        <dbReference type="PROSITE-ProRule" id="PRU00169"/>
    </source>
</evidence>
<dbReference type="SUPFAM" id="SSF47384">
    <property type="entry name" value="Homodimeric domain of signal transducing histidine kinase"/>
    <property type="match status" value="1"/>
</dbReference>
<evidence type="ECO:0000259" key="19">
    <source>
        <dbReference type="PROSITE" id="PS50110"/>
    </source>
</evidence>
<evidence type="ECO:0000256" key="2">
    <source>
        <dbReference type="ARBA" id="ARBA00004370"/>
    </source>
</evidence>
<keyword evidence="7" id="KW-0812">Transmembrane</keyword>
<dbReference type="PANTHER" id="PTHR43642">
    <property type="entry name" value="HYBRID SIGNAL TRANSDUCTION HISTIDINE KINASE G"/>
    <property type="match status" value="1"/>
</dbReference>
<evidence type="ECO:0000256" key="11">
    <source>
        <dbReference type="ARBA" id="ARBA00022989"/>
    </source>
</evidence>
<evidence type="ECO:0000256" key="1">
    <source>
        <dbReference type="ARBA" id="ARBA00000085"/>
    </source>
</evidence>
<feature type="modified residue" description="4-aspartylphosphate" evidence="15">
    <location>
        <position position="1839"/>
    </location>
</feature>
<comment type="caution">
    <text evidence="20">The sequence shown here is derived from an EMBL/GenBank/DDBJ whole genome shotgun (WGS) entry which is preliminary data.</text>
</comment>
<dbReference type="InterPro" id="IPR029016">
    <property type="entry name" value="GAF-like_dom_sf"/>
</dbReference>
<dbReference type="InterPro" id="IPR008271">
    <property type="entry name" value="Ser/Thr_kinase_AS"/>
</dbReference>
<dbReference type="Gene3D" id="1.10.287.130">
    <property type="match status" value="1"/>
</dbReference>
<dbReference type="InterPro" id="IPR011009">
    <property type="entry name" value="Kinase-like_dom_sf"/>
</dbReference>
<evidence type="ECO:0000256" key="4">
    <source>
        <dbReference type="ARBA" id="ARBA00012438"/>
    </source>
</evidence>
<dbReference type="InterPro" id="IPR004358">
    <property type="entry name" value="Sig_transdc_His_kin-like_C"/>
</dbReference>
<dbReference type="SUPFAM" id="SSF56112">
    <property type="entry name" value="Protein kinase-like (PK-like)"/>
    <property type="match status" value="1"/>
</dbReference>
<dbReference type="CDD" id="cd16922">
    <property type="entry name" value="HATPase_EvgS-ArcB-TorS-like"/>
    <property type="match status" value="1"/>
</dbReference>
<evidence type="ECO:0000313" key="21">
    <source>
        <dbReference type="Proteomes" id="UP000662314"/>
    </source>
</evidence>
<evidence type="ECO:0000259" key="17">
    <source>
        <dbReference type="PROSITE" id="PS50011"/>
    </source>
</evidence>
<dbReference type="SMART" id="SM00220">
    <property type="entry name" value="S_TKc"/>
    <property type="match status" value="1"/>
</dbReference>
<sequence>MLTLPGYIPTETLCEGTSSIIYRAIKQIDETSVIIKVLKAEYPTLEELTTLKHEYKILSSLIDIAGVINTLALEKHQNGLALVLEDFGAISLKNFIDLHKLSLKEFLIIAIQLAAALASIHELQIIHKDIKPQNIVINATNLTIKLIDFSIASQLSRENQTVSNPNLIEGTLAYMSPEQTGRMNRSVDYRTDFYSLGVTFYQMLTGLLPFDSKDSLEIIHSHIAKTPASPHEINSEIPLAVSEIVMKLLAKTAEDRYQNALGLKADLKLCLQQLENNGQITEFTIGQLDLSSQFIIPQKLYGREAEVNILLDAFERISNGKIEMMLVSGYSGIGKSSLVNEIHKPIVRQRGYFISGKFDQFKRNIPYASLIQAFQELMRQLLTESLESLENWKSKLLTALGHNGQIIIDVIPEVERIIGSQPAILQLGAIESQNRFNRVFQQFIHVFTKREHPLVLFLDDLQWADSASLKLIELIMTDSDSEYLLLIGAYRDNEVSATHPLVYTLEQIQIVRNTINNIVLRSLNIDCVNQLVADTLRSRSLTVKSLAKIVFHKTQGNPFFLTQLLKYLYQENFLVFNFLEGIWQWDIEQLKDINNTDNVVELMVSQIQKLSPETINVLKIAACIGDKFTLEVLATVNQTTQSETAADLWKALQAGLILPLNNSYKIPLVFAQEEIENGVDTIGRLINISQTITYKFLHDRVQQAAYSLIPNEQKKATHLKIGQLLLQNTTSEERKDKIFALVNQLNYGAELLTAESEKCELATLNLIAGQKAKVATAYDSSVKYLNFGIDLLTADSWESQYQLTLALYVETVAIEYLNTNFERASHLSSVVIKNAKNLLEKVPVYETQIQFYIAQNQMQAAIDTALDILNILEEPLPQMPEDPSILVQLLDPETILSGKSIEELVNLPQMSDSYKIAALRILVTVIPSVFVAAPHLCPLFIIKIVDLCVKYGNSPASAYGYALYGLILCGVSSNLESAYRLGKLSLKLLDKINAKEFKAKIYAVYNFFVRQWNEHSRNTIEPFQEGIQSALETGDIELACRGATFYCNSIFFMGEPLKKVAQEQNKYLAMIRKYNQKFDIDYTRIWIQGVDNLRGHLAKPELLIGVFFNEQTDLNILINTKNHMALFSYYILKSQLYYLFKNFKMSLEYAKLAFQYTHSLAGMIHIAQTNFYYSLNLLALYNQVEPKQQEEYLSQVSANQQEMERWADYAPVNFQHKYELVEAEKARILKQYEKAVDYYERAIIGANKQGYIQEEALANELAAEYHLSLSREKIAKIYMTDAYYSYMGWGAVAKVKDLEIRYRKLITISSNAQKLETNYQEFTQENSTIIKGTHNLDFMTVMKASQALSGEIVLSKLLAKLMQIVLENAGAQTGYLILKIDGTLLIEAQATVESDDAIVMQSKPVMTSQELPISVINYVARTQENVLCSQTICEGIFAKDPYIVERKPKSLLCTPLVHQGKLSGILYLENNLTTEAFTSDRLEVLKLLSSQAAISIENARLYSDLAAANATLEAKVQERTQELQEKNVHLQKAEATAQSANRAKSEFLANMSHELRTPLNGILGYAQILQRDKDLTSSQKNGINTIYQCGDHLLNLINEVLDLSKIEARKLELHLTEFHFTKFLEGIVEICQIRAQQKGISLIYQSTTNLPQGVRADEKRLRQVLINLLGNAVKFTEKGEVTLTVGYHNHQIRFQVEDTGVGMAPEQLQQIFLPFHQVGEKNRKVEGTGLGLSISRKLVQMMGGEIQVESTLGKGSIFFFDLELPEVEQSLEAVKAVTSNIIGYQGRKLRIIVADDKLENRLILVNMLAPFGFEVLEAVDGQDCLKKAVQWQPDCILMDLMMPTISGLEATQRLRRSPEIKDIIVIGTSASVFDFDRQKSQEVGCNDFLPKPVRISELLTKLQVYLKCEWIYDEESQKIANCQNIIEQSLIFPSNVEISSLLALASKGDIKGIIEEANRLENLNSQYIPFSQELYQLAKGFQVKKIREFLKSAGS</sequence>
<evidence type="ECO:0000256" key="5">
    <source>
        <dbReference type="ARBA" id="ARBA00022553"/>
    </source>
</evidence>
<dbReference type="SMART" id="SM00388">
    <property type="entry name" value="HisKA"/>
    <property type="match status" value="1"/>
</dbReference>
<dbReference type="InterPro" id="IPR000719">
    <property type="entry name" value="Prot_kinase_dom"/>
</dbReference>
<name>A0A8J7LFS5_9NOST</name>
<organism evidence="20 21">
    <name type="scientific">Dendronalium phyllosphericum CENA369</name>
    <dbReference type="NCBI Taxonomy" id="1725256"/>
    <lineage>
        <taxon>Bacteria</taxon>
        <taxon>Bacillati</taxon>
        <taxon>Cyanobacteriota</taxon>
        <taxon>Cyanophyceae</taxon>
        <taxon>Nostocales</taxon>
        <taxon>Nostocaceae</taxon>
        <taxon>Dendronalium</taxon>
        <taxon>Dendronalium phyllosphericum</taxon>
    </lineage>
</organism>
<dbReference type="PROSITE" id="PS50110">
    <property type="entry name" value="RESPONSE_REGULATORY"/>
    <property type="match status" value="1"/>
</dbReference>
<dbReference type="PRINTS" id="PR00344">
    <property type="entry name" value="BCTRLSENSOR"/>
</dbReference>
<dbReference type="Pfam" id="PF13191">
    <property type="entry name" value="AAA_16"/>
    <property type="match status" value="1"/>
</dbReference>
<keyword evidence="5 15" id="KW-0597">Phosphoprotein</keyword>
<evidence type="ECO:0000256" key="13">
    <source>
        <dbReference type="ARBA" id="ARBA00023136"/>
    </source>
</evidence>
<dbReference type="InterPro" id="IPR003018">
    <property type="entry name" value="GAF"/>
</dbReference>
<dbReference type="InterPro" id="IPR011006">
    <property type="entry name" value="CheY-like_superfamily"/>
</dbReference>
<dbReference type="Pfam" id="PF00072">
    <property type="entry name" value="Response_reg"/>
    <property type="match status" value="1"/>
</dbReference>
<dbReference type="InterPro" id="IPR053159">
    <property type="entry name" value="Hybrid_Histidine_Kinase"/>
</dbReference>
<dbReference type="InterPro" id="IPR041664">
    <property type="entry name" value="AAA_16"/>
</dbReference>
<dbReference type="GO" id="GO:0016020">
    <property type="term" value="C:membrane"/>
    <property type="evidence" value="ECO:0007669"/>
    <property type="project" value="UniProtKB-SubCell"/>
</dbReference>
<keyword evidence="13" id="KW-0472">Membrane</keyword>
<dbReference type="EMBL" id="JAECZA010000158">
    <property type="protein sequence ID" value="MBH8575516.1"/>
    <property type="molecule type" value="Genomic_DNA"/>
</dbReference>
<keyword evidence="21" id="KW-1185">Reference proteome</keyword>
<keyword evidence="10" id="KW-0067">ATP-binding</keyword>
<dbReference type="CDD" id="cd17546">
    <property type="entry name" value="REC_hyHK_CKI1_RcsC-like"/>
    <property type="match status" value="1"/>
</dbReference>
<evidence type="ECO:0000256" key="12">
    <source>
        <dbReference type="ARBA" id="ARBA00023012"/>
    </source>
</evidence>
<dbReference type="PANTHER" id="PTHR43642:SF1">
    <property type="entry name" value="HYBRID SIGNAL TRANSDUCTION HISTIDINE KINASE G"/>
    <property type="match status" value="1"/>
</dbReference>
<dbReference type="Gene3D" id="3.30.565.10">
    <property type="entry name" value="Histidine kinase-like ATPase, C-terminal domain"/>
    <property type="match status" value="1"/>
</dbReference>
<protein>
    <recommendedName>
        <fullName evidence="14">Circadian input-output histidine kinase CikA</fullName>
        <ecNumber evidence="4">2.7.13.3</ecNumber>
    </recommendedName>
</protein>
<dbReference type="Pfam" id="PF00512">
    <property type="entry name" value="HisKA"/>
    <property type="match status" value="1"/>
</dbReference>
<dbReference type="Gene3D" id="3.40.50.300">
    <property type="entry name" value="P-loop containing nucleotide triphosphate hydrolases"/>
    <property type="match status" value="1"/>
</dbReference>
<evidence type="ECO:0000256" key="16">
    <source>
        <dbReference type="SAM" id="Coils"/>
    </source>
</evidence>
<dbReference type="CDD" id="cd14014">
    <property type="entry name" value="STKc_PknB_like"/>
    <property type="match status" value="1"/>
</dbReference>
<dbReference type="Gene3D" id="3.30.450.40">
    <property type="match status" value="1"/>
</dbReference>
<evidence type="ECO:0000259" key="18">
    <source>
        <dbReference type="PROSITE" id="PS50109"/>
    </source>
</evidence>
<dbReference type="FunFam" id="1.10.287.130:FF:000004">
    <property type="entry name" value="Ethylene receptor 1"/>
    <property type="match status" value="1"/>
</dbReference>
<evidence type="ECO:0000313" key="20">
    <source>
        <dbReference type="EMBL" id="MBH8575516.1"/>
    </source>
</evidence>
<dbReference type="PROSITE" id="PS50109">
    <property type="entry name" value="HIS_KIN"/>
    <property type="match status" value="1"/>
</dbReference>
<dbReference type="SUPFAM" id="SSF55874">
    <property type="entry name" value="ATPase domain of HSP90 chaperone/DNA topoisomerase II/histidine kinase"/>
    <property type="match status" value="1"/>
</dbReference>
<dbReference type="InterPro" id="IPR003661">
    <property type="entry name" value="HisK_dim/P_dom"/>
</dbReference>
<comment type="catalytic activity">
    <reaction evidence="1">
        <text>ATP + protein L-histidine = ADP + protein N-phospho-L-histidine.</text>
        <dbReference type="EC" id="2.7.13.3"/>
    </reaction>
</comment>
<dbReference type="InterPro" id="IPR005467">
    <property type="entry name" value="His_kinase_dom"/>
</dbReference>
<dbReference type="SUPFAM" id="SSF52172">
    <property type="entry name" value="CheY-like"/>
    <property type="match status" value="1"/>
</dbReference>
<gene>
    <name evidence="20" type="ORF">I8752_21390</name>
</gene>
<evidence type="ECO:0000256" key="6">
    <source>
        <dbReference type="ARBA" id="ARBA00022679"/>
    </source>
</evidence>
<evidence type="ECO:0000256" key="14">
    <source>
        <dbReference type="ARBA" id="ARBA00074306"/>
    </source>
</evidence>
<dbReference type="Gene3D" id="1.10.510.10">
    <property type="entry name" value="Transferase(Phosphotransferase) domain 1"/>
    <property type="match status" value="1"/>
</dbReference>
<evidence type="ECO:0000256" key="10">
    <source>
        <dbReference type="ARBA" id="ARBA00022840"/>
    </source>
</evidence>
<dbReference type="EC" id="2.7.13.3" evidence="4"/>
<dbReference type="GO" id="GO:0000155">
    <property type="term" value="F:phosphorelay sensor kinase activity"/>
    <property type="evidence" value="ECO:0007669"/>
    <property type="project" value="InterPro"/>
</dbReference>
<keyword evidence="11" id="KW-1133">Transmembrane helix</keyword>
<dbReference type="RefSeq" id="WP_214434294.1">
    <property type="nucleotide sequence ID" value="NZ_CAWPUQ010000066.1"/>
</dbReference>
<dbReference type="FunFam" id="3.30.565.10:FF:000010">
    <property type="entry name" value="Sensor histidine kinase RcsC"/>
    <property type="match status" value="1"/>
</dbReference>